<sequence length="260" mass="27877">MAARTGKALFDLERKVALVTGASSGLGRAMATALATVGCEVILAARRVDMLEEAASEISQLSKNDNVSHVQADLMTDEGVSALADYCLSLDHSPDILINAAGVNLRQPEEAITPESWDTTLHLNLKVPYFLARQLAPNMKERNWGKIVNIASLQSERAMPNSIPYGASKGGVSQLTRAMAEEWSKDGICVNAIGPGFFPTELTAKVFADDERANRLAAQTCIGRNGTMQDVHGLTIFLCSHASDYITGQTIFCDGGFTAK</sequence>
<dbReference type="PROSITE" id="PS00061">
    <property type="entry name" value="ADH_SHORT"/>
    <property type="match status" value="1"/>
</dbReference>
<dbReference type="AlphaFoldDB" id="A0AAD2FY76"/>
<name>A0AAD2FY76_9STRA</name>
<dbReference type="PANTHER" id="PTHR43618">
    <property type="entry name" value="7-ALPHA-HYDROXYSTEROID DEHYDROGENASE"/>
    <property type="match status" value="1"/>
</dbReference>
<dbReference type="GO" id="GO:0016491">
    <property type="term" value="F:oxidoreductase activity"/>
    <property type="evidence" value="ECO:0007669"/>
    <property type="project" value="UniProtKB-KW"/>
</dbReference>
<evidence type="ECO:0000313" key="5">
    <source>
        <dbReference type="Proteomes" id="UP001295423"/>
    </source>
</evidence>
<evidence type="ECO:0000313" key="4">
    <source>
        <dbReference type="EMBL" id="CAJ1955133.1"/>
    </source>
</evidence>
<organism evidence="4 5">
    <name type="scientific">Cylindrotheca closterium</name>
    <dbReference type="NCBI Taxonomy" id="2856"/>
    <lineage>
        <taxon>Eukaryota</taxon>
        <taxon>Sar</taxon>
        <taxon>Stramenopiles</taxon>
        <taxon>Ochrophyta</taxon>
        <taxon>Bacillariophyta</taxon>
        <taxon>Bacillariophyceae</taxon>
        <taxon>Bacillariophycidae</taxon>
        <taxon>Bacillariales</taxon>
        <taxon>Bacillariaceae</taxon>
        <taxon>Cylindrotheca</taxon>
    </lineage>
</organism>
<dbReference type="Pfam" id="PF13561">
    <property type="entry name" value="adh_short_C2"/>
    <property type="match status" value="1"/>
</dbReference>
<reference evidence="4" key="1">
    <citation type="submission" date="2023-08" db="EMBL/GenBank/DDBJ databases">
        <authorList>
            <person name="Audoor S."/>
            <person name="Bilcke G."/>
        </authorList>
    </citation>
    <scope>NUCLEOTIDE SEQUENCE</scope>
</reference>
<gene>
    <name evidence="4" type="ORF">CYCCA115_LOCUS15600</name>
</gene>
<accession>A0AAD2FY76</accession>
<dbReference type="InterPro" id="IPR036291">
    <property type="entry name" value="NAD(P)-bd_dom_sf"/>
</dbReference>
<dbReference type="PRINTS" id="PR00080">
    <property type="entry name" value="SDRFAMILY"/>
</dbReference>
<evidence type="ECO:0000256" key="2">
    <source>
        <dbReference type="ARBA" id="ARBA00022857"/>
    </source>
</evidence>
<dbReference type="InterPro" id="IPR052178">
    <property type="entry name" value="Sec_Metab_Biosynth_SDR"/>
</dbReference>
<comment type="similarity">
    <text evidence="1">Belongs to the short-chain dehydrogenases/reductases (SDR) family.</text>
</comment>
<dbReference type="SUPFAM" id="SSF51735">
    <property type="entry name" value="NAD(P)-binding Rossmann-fold domains"/>
    <property type="match status" value="1"/>
</dbReference>
<proteinExistence type="inferred from homology"/>
<evidence type="ECO:0008006" key="6">
    <source>
        <dbReference type="Google" id="ProtNLM"/>
    </source>
</evidence>
<dbReference type="Gene3D" id="3.40.50.720">
    <property type="entry name" value="NAD(P)-binding Rossmann-like Domain"/>
    <property type="match status" value="1"/>
</dbReference>
<dbReference type="PRINTS" id="PR00081">
    <property type="entry name" value="GDHRDH"/>
</dbReference>
<evidence type="ECO:0000256" key="1">
    <source>
        <dbReference type="ARBA" id="ARBA00006484"/>
    </source>
</evidence>
<dbReference type="InterPro" id="IPR020904">
    <property type="entry name" value="Sc_DH/Rdtase_CS"/>
</dbReference>
<dbReference type="EMBL" id="CAKOGP040001881">
    <property type="protein sequence ID" value="CAJ1955133.1"/>
    <property type="molecule type" value="Genomic_DNA"/>
</dbReference>
<comment type="caution">
    <text evidence="4">The sequence shown here is derived from an EMBL/GenBank/DDBJ whole genome shotgun (WGS) entry which is preliminary data.</text>
</comment>
<dbReference type="PANTHER" id="PTHR43618:SF8">
    <property type="entry name" value="7ALPHA-HYDROXYSTEROID DEHYDROGENASE"/>
    <property type="match status" value="1"/>
</dbReference>
<keyword evidence="2" id="KW-0521">NADP</keyword>
<dbReference type="Proteomes" id="UP001295423">
    <property type="component" value="Unassembled WGS sequence"/>
</dbReference>
<keyword evidence="5" id="KW-1185">Reference proteome</keyword>
<dbReference type="FunFam" id="3.40.50.720:FF:000084">
    <property type="entry name" value="Short-chain dehydrogenase reductase"/>
    <property type="match status" value="1"/>
</dbReference>
<keyword evidence="3" id="KW-0560">Oxidoreductase</keyword>
<dbReference type="InterPro" id="IPR002347">
    <property type="entry name" value="SDR_fam"/>
</dbReference>
<evidence type="ECO:0000256" key="3">
    <source>
        <dbReference type="ARBA" id="ARBA00023002"/>
    </source>
</evidence>
<protein>
    <recommendedName>
        <fullName evidence="6">Gluconate 5-dehydrogenase</fullName>
    </recommendedName>
</protein>